<dbReference type="SUPFAM" id="SSF52540">
    <property type="entry name" value="P-loop containing nucleoside triphosphate hydrolases"/>
    <property type="match status" value="1"/>
</dbReference>
<dbReference type="InterPro" id="IPR027417">
    <property type="entry name" value="P-loop_NTPase"/>
</dbReference>
<dbReference type="GeneID" id="63800541"/>
<dbReference type="EMBL" id="MCFD01000009">
    <property type="protein sequence ID" value="ORX68608.1"/>
    <property type="molecule type" value="Genomic_DNA"/>
</dbReference>
<dbReference type="AlphaFoldDB" id="A0A1Y1W5D7"/>
<accession>A0A1Y1W5D7</accession>
<reference evidence="1 2" key="1">
    <citation type="submission" date="2016-07" db="EMBL/GenBank/DDBJ databases">
        <title>Pervasive Adenine N6-methylation of Active Genes in Fungi.</title>
        <authorList>
            <consortium name="DOE Joint Genome Institute"/>
            <person name="Mondo S.J."/>
            <person name="Dannebaum R.O."/>
            <person name="Kuo R.C."/>
            <person name="Labutti K."/>
            <person name="Haridas S."/>
            <person name="Kuo A."/>
            <person name="Salamov A."/>
            <person name="Ahrendt S.R."/>
            <person name="Lipzen A."/>
            <person name="Sullivan W."/>
            <person name="Andreopoulos W.B."/>
            <person name="Clum A."/>
            <person name="Lindquist E."/>
            <person name="Daum C."/>
            <person name="Ramamoorthy G.K."/>
            <person name="Gryganskyi A."/>
            <person name="Culley D."/>
            <person name="Magnuson J.K."/>
            <person name="James T.Y."/>
            <person name="O'Malley M.A."/>
            <person name="Stajich J.E."/>
            <person name="Spatafora J.W."/>
            <person name="Visel A."/>
            <person name="Grigoriev I.V."/>
        </authorList>
    </citation>
    <scope>NUCLEOTIDE SEQUENCE [LARGE SCALE GENOMIC DNA]</scope>
    <source>
        <strain evidence="1 2">ATCC 12442</strain>
    </source>
</reference>
<evidence type="ECO:0008006" key="3">
    <source>
        <dbReference type="Google" id="ProtNLM"/>
    </source>
</evidence>
<name>A0A1Y1W5D7_9FUNG</name>
<proteinExistence type="predicted"/>
<protein>
    <recommendedName>
        <fullName evidence="3">P-loop containing nucleoside triphosphate hydrolase protein</fullName>
    </recommendedName>
</protein>
<keyword evidence="2" id="KW-1185">Reference proteome</keyword>
<dbReference type="GO" id="GO:0005525">
    <property type="term" value="F:GTP binding"/>
    <property type="evidence" value="ECO:0007669"/>
    <property type="project" value="InterPro"/>
</dbReference>
<sequence length="122" mass="13771">MVDDKENDAETSAVIIGDINCGKTTLCAAYLDKVFPTHRAMPMYEFDARQATVDLDGHATKLVLRDGSVLEYHERLRPLAYRKASVGIVCVVPNPYDLRNPWIKTFWPQWPAILFWATGATT</sequence>
<dbReference type="InterPro" id="IPR001806">
    <property type="entry name" value="Small_GTPase"/>
</dbReference>
<comment type="caution">
    <text evidence="1">The sequence shown here is derived from an EMBL/GenBank/DDBJ whole genome shotgun (WGS) entry which is preliminary data.</text>
</comment>
<dbReference type="Proteomes" id="UP000193922">
    <property type="component" value="Unassembled WGS sequence"/>
</dbReference>
<dbReference type="Pfam" id="PF00071">
    <property type="entry name" value="Ras"/>
    <property type="match status" value="1"/>
</dbReference>
<dbReference type="GO" id="GO:0003924">
    <property type="term" value="F:GTPase activity"/>
    <property type="evidence" value="ECO:0007669"/>
    <property type="project" value="InterPro"/>
</dbReference>
<dbReference type="RefSeq" id="XP_040742390.1">
    <property type="nucleotide sequence ID" value="XM_040883893.1"/>
</dbReference>
<gene>
    <name evidence="1" type="ORF">DL89DRAFT_180833</name>
</gene>
<dbReference type="STRING" id="61395.A0A1Y1W5D7"/>
<organism evidence="1 2">
    <name type="scientific">Linderina pennispora</name>
    <dbReference type="NCBI Taxonomy" id="61395"/>
    <lineage>
        <taxon>Eukaryota</taxon>
        <taxon>Fungi</taxon>
        <taxon>Fungi incertae sedis</taxon>
        <taxon>Zoopagomycota</taxon>
        <taxon>Kickxellomycotina</taxon>
        <taxon>Kickxellomycetes</taxon>
        <taxon>Kickxellales</taxon>
        <taxon>Kickxellaceae</taxon>
        <taxon>Linderina</taxon>
    </lineage>
</organism>
<evidence type="ECO:0000313" key="1">
    <source>
        <dbReference type="EMBL" id="ORX68608.1"/>
    </source>
</evidence>
<evidence type="ECO:0000313" key="2">
    <source>
        <dbReference type="Proteomes" id="UP000193922"/>
    </source>
</evidence>
<dbReference type="Gene3D" id="3.40.50.300">
    <property type="entry name" value="P-loop containing nucleotide triphosphate hydrolases"/>
    <property type="match status" value="1"/>
</dbReference>